<proteinExistence type="predicted"/>
<feature type="region of interest" description="Disordered" evidence="1">
    <location>
        <begin position="44"/>
        <end position="68"/>
    </location>
</feature>
<dbReference type="AlphaFoldDB" id="A0AAD8V319"/>
<reference evidence="2" key="1">
    <citation type="submission" date="2021-06" db="EMBL/GenBank/DDBJ databases">
        <title>Comparative genomics, transcriptomics and evolutionary studies reveal genomic signatures of adaptation to plant cell wall in hemibiotrophic fungi.</title>
        <authorList>
            <consortium name="DOE Joint Genome Institute"/>
            <person name="Baroncelli R."/>
            <person name="Diaz J.F."/>
            <person name="Benocci T."/>
            <person name="Peng M."/>
            <person name="Battaglia E."/>
            <person name="Haridas S."/>
            <person name="Andreopoulos W."/>
            <person name="Labutti K."/>
            <person name="Pangilinan J."/>
            <person name="Floch G.L."/>
            <person name="Makela M.R."/>
            <person name="Henrissat B."/>
            <person name="Grigoriev I.V."/>
            <person name="Crouch J.A."/>
            <person name="De Vries R.P."/>
            <person name="Sukno S.A."/>
            <person name="Thon M.R."/>
        </authorList>
    </citation>
    <scope>NUCLEOTIDE SEQUENCE</scope>
    <source>
        <strain evidence="2">CBS 125086</strain>
    </source>
</reference>
<dbReference type="GeneID" id="85446490"/>
<evidence type="ECO:0000313" key="2">
    <source>
        <dbReference type="EMBL" id="KAK1585413.1"/>
    </source>
</evidence>
<evidence type="ECO:0000256" key="1">
    <source>
        <dbReference type="SAM" id="MobiDB-lite"/>
    </source>
</evidence>
<name>A0AAD8V319_9PEZI</name>
<accession>A0AAD8V319</accession>
<protein>
    <submittedName>
        <fullName evidence="2">Uncharacterized protein</fullName>
    </submittedName>
</protein>
<gene>
    <name evidence="2" type="ORF">LY79DRAFT_635091</name>
</gene>
<dbReference type="Proteomes" id="UP001230504">
    <property type="component" value="Unassembled WGS sequence"/>
</dbReference>
<keyword evidence="3" id="KW-1185">Reference proteome</keyword>
<dbReference type="RefSeq" id="XP_060412437.1">
    <property type="nucleotide sequence ID" value="XM_060562250.1"/>
</dbReference>
<feature type="region of interest" description="Disordered" evidence="1">
    <location>
        <begin position="203"/>
        <end position="266"/>
    </location>
</feature>
<evidence type="ECO:0000313" key="3">
    <source>
        <dbReference type="Proteomes" id="UP001230504"/>
    </source>
</evidence>
<organism evidence="2 3">
    <name type="scientific">Colletotrichum navitas</name>
    <dbReference type="NCBI Taxonomy" id="681940"/>
    <lineage>
        <taxon>Eukaryota</taxon>
        <taxon>Fungi</taxon>
        <taxon>Dikarya</taxon>
        <taxon>Ascomycota</taxon>
        <taxon>Pezizomycotina</taxon>
        <taxon>Sordariomycetes</taxon>
        <taxon>Hypocreomycetidae</taxon>
        <taxon>Glomerellales</taxon>
        <taxon>Glomerellaceae</taxon>
        <taxon>Colletotrichum</taxon>
        <taxon>Colletotrichum graminicola species complex</taxon>
    </lineage>
</organism>
<dbReference type="EMBL" id="JAHLJV010000044">
    <property type="protein sequence ID" value="KAK1585413.1"/>
    <property type="molecule type" value="Genomic_DNA"/>
</dbReference>
<comment type="caution">
    <text evidence="2">The sequence shown here is derived from an EMBL/GenBank/DDBJ whole genome shotgun (WGS) entry which is preliminary data.</text>
</comment>
<sequence>MCTVSHSNHNVDARNHPSLTFLSATKISQSSIMSQLADKSLRSEGKGIVKPGTQPSKDQSTPGRSAYGVPTINVLSTAISRGKPPADQQTRSDFCFDRLLSFLPHDEHKLLHVYRALDVPSARLRKWASKGRKRLGEKVLARLEQQKDAAPGEYQFAVDHPYVWGLGNGDVWARAGQAYDHKLKGEPLRLSDKKEAVKQEDILRTAADGALSPRPNETSRSSRKRNRNALDDTTKVPGAHGRHTKFQKKKAAGIGPSPLRKSSSSK</sequence>
<feature type="compositionally biased region" description="Basic residues" evidence="1">
    <location>
        <begin position="240"/>
        <end position="251"/>
    </location>
</feature>
<feature type="compositionally biased region" description="Polar residues" evidence="1">
    <location>
        <begin position="53"/>
        <end position="63"/>
    </location>
</feature>